<dbReference type="EMBL" id="FLUL01000001">
    <property type="protein sequence ID" value="SBW06492.1"/>
    <property type="molecule type" value="Genomic_DNA"/>
</dbReference>
<dbReference type="InterPro" id="IPR019282">
    <property type="entry name" value="Glycoamylase-like_cons_dom"/>
</dbReference>
<dbReference type="InterPro" id="IPR013783">
    <property type="entry name" value="Ig-like_fold"/>
</dbReference>
<feature type="domain" description="Carbohydrate binding" evidence="3">
    <location>
        <begin position="52"/>
        <end position="197"/>
    </location>
</feature>
<evidence type="ECO:0000256" key="1">
    <source>
        <dbReference type="SAM" id="SignalP"/>
    </source>
</evidence>
<accession>A0A212K4C8</accession>
<protein>
    <submittedName>
        <fullName evidence="4">Uncharacterized protein</fullName>
    </submittedName>
</protein>
<evidence type="ECO:0000313" key="4">
    <source>
        <dbReference type="EMBL" id="SBW06492.1"/>
    </source>
</evidence>
<evidence type="ECO:0000259" key="2">
    <source>
        <dbReference type="Pfam" id="PF10091"/>
    </source>
</evidence>
<dbReference type="Pfam" id="PF21582">
    <property type="entry name" value="CBM30"/>
    <property type="match status" value="1"/>
</dbReference>
<dbReference type="Gene3D" id="2.60.40.10">
    <property type="entry name" value="Immunoglobulins"/>
    <property type="match status" value="1"/>
</dbReference>
<dbReference type="AlphaFoldDB" id="A0A212K4C8"/>
<dbReference type="InterPro" id="IPR048758">
    <property type="entry name" value="CBM30"/>
</dbReference>
<proteinExistence type="predicted"/>
<dbReference type="Gene3D" id="1.50.10.140">
    <property type="match status" value="1"/>
</dbReference>
<name>A0A212K4C8_9BACT</name>
<feature type="signal peptide" evidence="1">
    <location>
        <begin position="1"/>
        <end position="19"/>
    </location>
</feature>
<sequence length="722" mass="83361">MKLRIIFCLLVIRCLSAPAQEPEYDHIFFDNGLMAGRYYYSKADYTSPSYIQNIENKLPVSEKEYFTAKNSLLLNYVSAPNGSWSASILYHDWRGKDFVKEGKSLDFKLFIKSGTEAEELPLIAIGAINKKETTTSSFINLNDYISQFKQEEWVSVSIPLSEFKNLSYTNTKEIKEVLFKQNSQDGKEHTLYIDQVELSPIQKTVSNVIVPAIKAKAYERHVDLWWDKSGLENIKYIKIYRSEDGREFKQVGIQYPYTGRYADFTNEPNKTFSYRIACVNYDYSESQPSNIVEATTRYMTDEQLLDMVQEASFRYYWDGAEPNSGLALENIPGRRNMIATGASGFGMMAIVTGVERGYITREEAIQRFKKIVAFLDKAETFHGGYAHFIDGTTGKVEPFFGMRDNGADMVETSFLFQGLLTARQYFDKNSDDEKYIRNTITKLWKNIEWDWFKKTKDSKYLYWHWSPDQEWVINHNLIGWNETMITYLLAIASPTHGIGKDMYYSGWASQEKLAQDYRADWGQTRDGAMYSNGNTYFGVKLDVGVSNGGPLFFIHYSYLGLDPHKIKDKYVSENYFENFRNIALINYRYCVENPKKNIGYGADNWGLTASDGPWGYRAAEPVDHQDVGTMAPTGALASFPYLPEQSMAALKNYYRNYGSFLWGEYGFRDAFNLNENWCANIYMGLNQAPVTVMIENYRTGLIWNLFMKDPDVQRMVKEVFIK</sequence>
<dbReference type="Gene3D" id="2.60.120.430">
    <property type="entry name" value="Galactose-binding lectin"/>
    <property type="match status" value="1"/>
</dbReference>
<feature type="domain" description="Glycoamylase-like" evidence="2">
    <location>
        <begin position="474"/>
        <end position="709"/>
    </location>
</feature>
<dbReference type="Pfam" id="PF10091">
    <property type="entry name" value="Glycoamylase"/>
    <property type="match status" value="1"/>
</dbReference>
<keyword evidence="1" id="KW-0732">Signal</keyword>
<gene>
    <name evidence="4" type="ORF">KL86DYS2_12983</name>
</gene>
<reference evidence="4" key="1">
    <citation type="submission" date="2016-04" db="EMBL/GenBank/DDBJ databases">
        <authorList>
            <person name="Evans L.H."/>
            <person name="Alamgir A."/>
            <person name="Owens N."/>
            <person name="Weber N.D."/>
            <person name="Virtaneva K."/>
            <person name="Barbian K."/>
            <person name="Babar A."/>
            <person name="Rosenke K."/>
        </authorList>
    </citation>
    <scope>NUCLEOTIDE SEQUENCE</scope>
    <source>
        <strain evidence="4">86-2</strain>
    </source>
</reference>
<evidence type="ECO:0000259" key="3">
    <source>
        <dbReference type="Pfam" id="PF21582"/>
    </source>
</evidence>
<feature type="chain" id="PRO_5012758585" evidence="1">
    <location>
        <begin position="20"/>
        <end position="722"/>
    </location>
</feature>
<dbReference type="SUPFAM" id="SSF49785">
    <property type="entry name" value="Galactose-binding domain-like"/>
    <property type="match status" value="1"/>
</dbReference>
<organism evidence="4">
    <name type="scientific">uncultured Dysgonomonas sp</name>
    <dbReference type="NCBI Taxonomy" id="206096"/>
    <lineage>
        <taxon>Bacteria</taxon>
        <taxon>Pseudomonadati</taxon>
        <taxon>Bacteroidota</taxon>
        <taxon>Bacteroidia</taxon>
        <taxon>Bacteroidales</taxon>
        <taxon>Dysgonomonadaceae</taxon>
        <taxon>Dysgonomonas</taxon>
        <taxon>environmental samples</taxon>
    </lineage>
</organism>
<dbReference type="InterPro" id="IPR008979">
    <property type="entry name" value="Galactose-bd-like_sf"/>
</dbReference>